<dbReference type="eggNOG" id="COG3675">
    <property type="taxonomic scope" value="Bacteria"/>
</dbReference>
<dbReference type="PANTHER" id="PTHR45856:SF24">
    <property type="entry name" value="FUNGAL LIPASE-LIKE DOMAIN-CONTAINING PROTEIN"/>
    <property type="match status" value="1"/>
</dbReference>
<sequence length="242" mass="28050">MYAARYFHKELALFLIDLCRLTYVQYKKNGEFHIPKGFQLIKQFKARSLHSQEWFGFILESPDSILIAFRGTQSDPDWVSDAQVFQRSYPYVPDSGLVHDGFLSIYESCRDEIMNVYETVPPYKKLYITGHSLGGALATLHALDARVNTDFTQVLMYNYGSPRVGDTTFKRTFRSFVPISIRFVNFYDLVPKLPPPIIKSFLLKKTIYYNHVPTPMKFAIQKESVLENHSLNTYEEGVKSFP</sequence>
<gene>
    <name evidence="2" type="ORF">N783_20135</name>
</gene>
<dbReference type="PANTHER" id="PTHR45856">
    <property type="entry name" value="ALPHA/BETA-HYDROLASES SUPERFAMILY PROTEIN"/>
    <property type="match status" value="1"/>
</dbReference>
<organism evidence="2 3">
    <name type="scientific">Pontibacillus marinus BH030004 = DSM 16465</name>
    <dbReference type="NCBI Taxonomy" id="1385511"/>
    <lineage>
        <taxon>Bacteria</taxon>
        <taxon>Bacillati</taxon>
        <taxon>Bacillota</taxon>
        <taxon>Bacilli</taxon>
        <taxon>Bacillales</taxon>
        <taxon>Bacillaceae</taxon>
        <taxon>Pontibacillus</taxon>
    </lineage>
</organism>
<protein>
    <submittedName>
        <fullName evidence="2">Lipase</fullName>
    </submittedName>
</protein>
<dbReference type="RefSeq" id="WP_036841873.1">
    <property type="nucleotide sequence ID" value="NZ_AVPF01000006.1"/>
</dbReference>
<dbReference type="InterPro" id="IPR002921">
    <property type="entry name" value="Fungal_lipase-type"/>
</dbReference>
<keyword evidence="3" id="KW-1185">Reference proteome</keyword>
<dbReference type="SUPFAM" id="SSF53474">
    <property type="entry name" value="alpha/beta-Hydrolases"/>
    <property type="match status" value="1"/>
</dbReference>
<evidence type="ECO:0000313" key="2">
    <source>
        <dbReference type="EMBL" id="KGX90671.1"/>
    </source>
</evidence>
<dbReference type="CDD" id="cd00519">
    <property type="entry name" value="Lipase_3"/>
    <property type="match status" value="1"/>
</dbReference>
<dbReference type="Proteomes" id="UP000030403">
    <property type="component" value="Unassembled WGS sequence"/>
</dbReference>
<evidence type="ECO:0000259" key="1">
    <source>
        <dbReference type="Pfam" id="PF01764"/>
    </source>
</evidence>
<dbReference type="GO" id="GO:0006629">
    <property type="term" value="P:lipid metabolic process"/>
    <property type="evidence" value="ECO:0007669"/>
    <property type="project" value="InterPro"/>
</dbReference>
<dbReference type="STRING" id="1385511.GCA_000425225_01477"/>
<dbReference type="InterPro" id="IPR029058">
    <property type="entry name" value="AB_hydrolase_fold"/>
</dbReference>
<feature type="domain" description="Fungal lipase-type" evidence="1">
    <location>
        <begin position="67"/>
        <end position="195"/>
    </location>
</feature>
<reference evidence="2 3" key="1">
    <citation type="submission" date="2013-08" db="EMBL/GenBank/DDBJ databases">
        <authorList>
            <person name="Huang J."/>
            <person name="Wang G."/>
        </authorList>
    </citation>
    <scope>NUCLEOTIDE SEQUENCE [LARGE SCALE GENOMIC DNA]</scope>
    <source>
        <strain evidence="2 3">BH030004</strain>
    </source>
</reference>
<name>A0A0A5GBV8_9BACI</name>
<dbReference type="AlphaFoldDB" id="A0A0A5GBV8"/>
<proteinExistence type="predicted"/>
<comment type="caution">
    <text evidence="2">The sequence shown here is derived from an EMBL/GenBank/DDBJ whole genome shotgun (WGS) entry which is preliminary data.</text>
</comment>
<dbReference type="Pfam" id="PF01764">
    <property type="entry name" value="Lipase_3"/>
    <property type="match status" value="1"/>
</dbReference>
<dbReference type="Gene3D" id="3.40.50.1820">
    <property type="entry name" value="alpha/beta hydrolase"/>
    <property type="match status" value="1"/>
</dbReference>
<dbReference type="EMBL" id="AVPF01000006">
    <property type="protein sequence ID" value="KGX90671.1"/>
    <property type="molecule type" value="Genomic_DNA"/>
</dbReference>
<accession>A0A0A5GBV8</accession>
<dbReference type="InterPro" id="IPR051218">
    <property type="entry name" value="Sec_MonoDiacylglyc_Lipase"/>
</dbReference>
<evidence type="ECO:0000313" key="3">
    <source>
        <dbReference type="Proteomes" id="UP000030403"/>
    </source>
</evidence>